<proteinExistence type="predicted"/>
<dbReference type="PANTHER" id="PTHR12110:SF53">
    <property type="entry name" value="BLR5974 PROTEIN"/>
    <property type="match status" value="1"/>
</dbReference>
<dbReference type="RefSeq" id="WP_022749067.1">
    <property type="nucleotide sequence ID" value="NZ_FOGW01000010.1"/>
</dbReference>
<feature type="domain" description="Xylose isomerase-like TIM barrel" evidence="1">
    <location>
        <begin position="32"/>
        <end position="272"/>
    </location>
</feature>
<dbReference type="InterPro" id="IPR013022">
    <property type="entry name" value="Xyl_isomerase-like_TIM-brl"/>
</dbReference>
<evidence type="ECO:0000259" key="1">
    <source>
        <dbReference type="Pfam" id="PF01261"/>
    </source>
</evidence>
<sequence length="290" mass="33733">MYKYEKKGPKRGVALYSYSAEFGLTKTLEDCFEDLYDMGAHGIEILANTHIENYPYPTDEWVENWWRLCDKYEIVPVEYGNWIDSHVLGDRDLTTEEAVEMLKRDIRLAHRLGFKVMRTKMPVINDLLEPVKNWREIIKGALPLAEELGIQMCPEIHTPSNLKGKLVSDFVDFIKETGTKNFGLNIDFSVFRTEFAEGEWVDPNYTPNKPEDIIPLLPYIYCCHAKFINMSDDFKETTIPYEEVIKVMKDNGYDGYLLSEYEGADKYDEGYEVGQTLRKHHILLKNILGD</sequence>
<dbReference type="Pfam" id="PF01261">
    <property type="entry name" value="AP_endonuc_2"/>
    <property type="match status" value="1"/>
</dbReference>
<gene>
    <name evidence="2" type="ORF">SAMN02910429_01057</name>
</gene>
<dbReference type="Proteomes" id="UP000182471">
    <property type="component" value="Unassembled WGS sequence"/>
</dbReference>
<dbReference type="OrthoDB" id="1883766at2"/>
<dbReference type="AlphaFoldDB" id="A0A1H9RZH0"/>
<evidence type="ECO:0000313" key="3">
    <source>
        <dbReference type="Proteomes" id="UP000182471"/>
    </source>
</evidence>
<dbReference type="InterPro" id="IPR036237">
    <property type="entry name" value="Xyl_isomerase-like_sf"/>
</dbReference>
<reference evidence="3" key="1">
    <citation type="submission" date="2016-10" db="EMBL/GenBank/DDBJ databases">
        <authorList>
            <person name="Varghese N."/>
            <person name="Submissions S."/>
        </authorList>
    </citation>
    <scope>NUCLEOTIDE SEQUENCE [LARGE SCALE GENOMIC DNA]</scope>
    <source>
        <strain evidence="3">S1b</strain>
    </source>
</reference>
<keyword evidence="2" id="KW-0413">Isomerase</keyword>
<dbReference type="GO" id="GO:0016853">
    <property type="term" value="F:isomerase activity"/>
    <property type="evidence" value="ECO:0007669"/>
    <property type="project" value="UniProtKB-KW"/>
</dbReference>
<protein>
    <submittedName>
        <fullName evidence="2">Sugar phosphate isomerase/epimerase</fullName>
    </submittedName>
</protein>
<dbReference type="SUPFAM" id="SSF51658">
    <property type="entry name" value="Xylose isomerase-like"/>
    <property type="match status" value="1"/>
</dbReference>
<keyword evidence="3" id="KW-1185">Reference proteome</keyword>
<accession>A0A1H9RZH0</accession>
<dbReference type="EMBL" id="FOGW01000010">
    <property type="protein sequence ID" value="SER78058.1"/>
    <property type="molecule type" value="Genomic_DNA"/>
</dbReference>
<dbReference type="InterPro" id="IPR050312">
    <property type="entry name" value="IolE/XylAMocC-like"/>
</dbReference>
<organism evidence="2 3">
    <name type="scientific">Lachnobacterium bovis</name>
    <dbReference type="NCBI Taxonomy" id="140626"/>
    <lineage>
        <taxon>Bacteria</taxon>
        <taxon>Bacillati</taxon>
        <taxon>Bacillota</taxon>
        <taxon>Clostridia</taxon>
        <taxon>Lachnospirales</taxon>
        <taxon>Lachnospiraceae</taxon>
        <taxon>Lachnobacterium</taxon>
    </lineage>
</organism>
<dbReference type="PANTHER" id="PTHR12110">
    <property type="entry name" value="HYDROXYPYRUVATE ISOMERASE"/>
    <property type="match status" value="1"/>
</dbReference>
<dbReference type="Gene3D" id="3.20.20.150">
    <property type="entry name" value="Divalent-metal-dependent TIM barrel enzymes"/>
    <property type="match status" value="1"/>
</dbReference>
<evidence type="ECO:0000313" key="2">
    <source>
        <dbReference type="EMBL" id="SER78058.1"/>
    </source>
</evidence>
<name>A0A1H9RZH0_9FIRM</name>